<name>A0A0R2JHK3_9LACO</name>
<keyword evidence="1" id="KW-1133">Transmembrane helix</keyword>
<keyword evidence="1" id="KW-0812">Transmembrane</keyword>
<comment type="caution">
    <text evidence="2">The sequence shown here is derived from an EMBL/GenBank/DDBJ whole genome shotgun (WGS) entry which is preliminary data.</text>
</comment>
<protein>
    <submittedName>
        <fullName evidence="2">Uncharacterized protein</fullName>
    </submittedName>
</protein>
<keyword evidence="3" id="KW-1185">Reference proteome</keyword>
<gene>
    <name evidence="2" type="ORF">IV67_GL000286</name>
</gene>
<dbReference type="PATRIC" id="fig|1620.3.peg.291"/>
<evidence type="ECO:0000256" key="1">
    <source>
        <dbReference type="SAM" id="Phobius"/>
    </source>
</evidence>
<dbReference type="Proteomes" id="UP000051673">
    <property type="component" value="Unassembled WGS sequence"/>
</dbReference>
<dbReference type="EMBL" id="JQCD01000024">
    <property type="protein sequence ID" value="KRN76779.1"/>
    <property type="molecule type" value="Genomic_DNA"/>
</dbReference>
<evidence type="ECO:0000313" key="2">
    <source>
        <dbReference type="EMBL" id="KRN76779.1"/>
    </source>
</evidence>
<organism evidence="2 3">
    <name type="scientific">Weissella minor</name>
    <dbReference type="NCBI Taxonomy" id="1620"/>
    <lineage>
        <taxon>Bacteria</taxon>
        <taxon>Bacillati</taxon>
        <taxon>Bacillota</taxon>
        <taxon>Bacilli</taxon>
        <taxon>Lactobacillales</taxon>
        <taxon>Lactobacillaceae</taxon>
        <taxon>Weissella</taxon>
    </lineage>
</organism>
<dbReference type="AlphaFoldDB" id="A0A0R2JHK3"/>
<dbReference type="STRING" id="1620.IV67_GL000286"/>
<feature type="transmembrane region" description="Helical" evidence="1">
    <location>
        <begin position="12"/>
        <end position="31"/>
    </location>
</feature>
<sequence length="50" mass="5948">MSFKTKNNGESFVFITLTTLFIFISICFFSWRTTPVMPERHDVNWSDIKN</sequence>
<evidence type="ECO:0000313" key="3">
    <source>
        <dbReference type="Proteomes" id="UP000051673"/>
    </source>
</evidence>
<accession>A0A0R2JHK3</accession>
<reference evidence="2 3" key="1">
    <citation type="journal article" date="2015" name="Genome Announc.">
        <title>Expanding the biotechnology potential of lactobacilli through comparative genomics of 213 strains and associated genera.</title>
        <authorList>
            <person name="Sun Z."/>
            <person name="Harris H.M."/>
            <person name="McCann A."/>
            <person name="Guo C."/>
            <person name="Argimon S."/>
            <person name="Zhang W."/>
            <person name="Yang X."/>
            <person name="Jeffery I.B."/>
            <person name="Cooney J.C."/>
            <person name="Kagawa T.F."/>
            <person name="Liu W."/>
            <person name="Song Y."/>
            <person name="Salvetti E."/>
            <person name="Wrobel A."/>
            <person name="Rasinkangas P."/>
            <person name="Parkhill J."/>
            <person name="Rea M.C."/>
            <person name="O'Sullivan O."/>
            <person name="Ritari J."/>
            <person name="Douillard F.P."/>
            <person name="Paul Ross R."/>
            <person name="Yang R."/>
            <person name="Briner A.E."/>
            <person name="Felis G.E."/>
            <person name="de Vos W.M."/>
            <person name="Barrangou R."/>
            <person name="Klaenhammer T.R."/>
            <person name="Caufield P.W."/>
            <person name="Cui Y."/>
            <person name="Zhang H."/>
            <person name="O'Toole P.W."/>
        </authorList>
    </citation>
    <scope>NUCLEOTIDE SEQUENCE [LARGE SCALE GENOMIC DNA]</scope>
    <source>
        <strain evidence="2 3">DSM 20014</strain>
    </source>
</reference>
<keyword evidence="1" id="KW-0472">Membrane</keyword>
<proteinExistence type="predicted"/>